<dbReference type="InterPro" id="IPR011990">
    <property type="entry name" value="TPR-like_helical_dom_sf"/>
</dbReference>
<dbReference type="PANTHER" id="PTHR15722">
    <property type="entry name" value="IFT140/172-RELATED"/>
    <property type="match status" value="1"/>
</dbReference>
<evidence type="ECO:0000313" key="13">
    <source>
        <dbReference type="Proteomes" id="UP000000673"/>
    </source>
</evidence>
<dbReference type="Gene3D" id="2.130.10.10">
    <property type="entry name" value="YVTN repeat-like/Quinoprotein amine dehydrogenase"/>
    <property type="match status" value="2"/>
</dbReference>
<dbReference type="GO" id="GO:0036064">
    <property type="term" value="C:ciliary basal body"/>
    <property type="evidence" value="ECO:0007669"/>
    <property type="project" value="TreeGrafter"/>
</dbReference>
<dbReference type="FunFam" id="2.130.10.10:FF:000839">
    <property type="entry name" value="Uncharacterized protein, isoform A"/>
    <property type="match status" value="1"/>
</dbReference>
<dbReference type="SUPFAM" id="SSF50978">
    <property type="entry name" value="WD40 repeat-like"/>
    <property type="match status" value="2"/>
</dbReference>
<dbReference type="InterPro" id="IPR056168">
    <property type="entry name" value="TPR_IF140/IFT172/WDR19"/>
</dbReference>
<dbReference type="Proteomes" id="UP000000673">
    <property type="component" value="Unassembled WGS sequence"/>
</dbReference>
<dbReference type="GO" id="GO:0035721">
    <property type="term" value="P:intraciliary retrograde transport"/>
    <property type="evidence" value="ECO:0007669"/>
    <property type="project" value="TreeGrafter"/>
</dbReference>
<reference evidence="11" key="2">
    <citation type="submission" date="2010-05" db="EMBL/GenBank/DDBJ databases">
        <authorList>
            <person name="Almeida L.G."/>
            <person name="Nicolas M.F."/>
            <person name="Souza R.C."/>
            <person name="Vasconcelos A.T.R."/>
        </authorList>
    </citation>
    <scope>NUCLEOTIDE SEQUENCE</scope>
</reference>
<dbReference type="VEuPathDB" id="VectorBase:ADAC003061"/>
<accession>W5JLC0</accession>
<proteinExistence type="predicted"/>
<keyword evidence="5" id="KW-0966">Cell projection</keyword>
<dbReference type="FunFam" id="1.25.40.470:FF:000024">
    <property type="entry name" value="Reduced mechanoreceptor potential A"/>
    <property type="match status" value="1"/>
</dbReference>
<sequence length="1569" mass="173202">MTLFFDTKVQFLDSEAISTVSSWHPVEPIFAVASYSNERGGSVTIFDDTGIPLRDVTFPVHATSQATVLTWHPERKILLTGWENGEVHAWFDGKRDFATVNGPHKSPIMLLEFSEKGGRVITADAMGVLTGWRFDGQSQFLTMFNHDLRDPLLHITFRRSFQSASSKELTSLARAAVAGDEAALDQLTSWRPRTAVRNLAHASLQDNYCFYACTQTGVLYYINQTGTCTEIVRGDSVPIMQILWHPKQDSIVILMEDITIGHYEVDGNGQITELDRVKLSGKVAGSKSAITWVTGCALAILTGDLSVRIWDIETSDNYVLSMELSVVAGQAVADKQPALAGLAGGSAVIATNAVSQEAFTCVSYCRDTQTLSAGTSQGNLYTWRRSLGGYGRSYAEHPECQWQLANVTTVRGTIKSLTWGTTDTNRPCMMVNCLSDVFILKEQALLSAHTRTLWATQRKSNELLLRHCAGREATLRLESSITHLALNELHLVVTNGRSVGVYRVQQPPTTSGAGGPATTVKFTSAVQRSTAGRVTAGSEGAMGPAALLGTDGGDNDPGALLISFVGSFAVECVAVYLYEQNIVALGTEQVKVYSLSGVILQEIVFSEHEGKPIGADLNGPFLTVFTLNGYLKLYDVSRHDVKQLQPARCGYDMFENFGEIIAAKTNATGTHVVLTIANEQLHPEGSLHLWCLESNVLKPYEFRSPVAGGTADGTPNKVQSQMRLGSSSSSSNRSRRSSVNGDRSSRRAIASSLPVAFFWDADDPRLLACETKPLVGTRSAGAQAAAQLHVLFVDGQHSELAELEVSPSSRSIAATPVASDGIHQGVEQQLIGLCVPHLVVLQRNSIVRIPLRDFKGLEECDLATRDMVLNFSLNVAQENMDQAFSCIRSLRSDTVWMNLAKLCVQTGRLDVAKVCLGHLRRARSVRALRRALDDASLEQEARVAVLAIELGMVSEAEALYKRCGRYDLLNKLYQASGRYEEALEVAEHFDRVHLRNTYHRYAEWLKENGQTQKAIECYERTSSLLHTVSQLLIDDPVALKQYMQATTDPELLRWWAQYVESSGDMEGAFKIYQRSEDWFAQVRILCFIGQVARADEIARASGDRAACYHLARYYENSGKFAEAIHFYTRAQTYGNAVRICKENDLRDELWTVACGARARDKASAAAYFEEAGEPRRAVELYHRAGMLHKAVEMAFRSQQPEALQVIAAELDASSDPELVARCAKFFLASEQPYRAVQLLANARQLERALEICASHSVPVTETLTELLTPGKHELVGAPAVRSAVLLRLGELLQEQGDYHSATKKFTQAGDKVRAMKSLLKSGDTEKIIFFAGMSRQREVYVMAANYLQALNWQTDAKILKHIVTFYTKGQAYGQLANFYANCAQAEIDEFRDYEKALNALQEASKCLSRAASSTGPGAGTGDAASAQPLALETLQVAMGEVRRMIELQDATERREYANVIRLLKVRLEEQSEQPPAVPPVRIWDLLALLVECLVATGAHSEALHYLRELAHRKPDWYRQELVEKAVLDRLVTETGVNLEQYVVVAKVKRPTTATISSMSDDEEIQEEYE</sequence>
<dbReference type="SUPFAM" id="SSF48452">
    <property type="entry name" value="TPR-like"/>
    <property type="match status" value="1"/>
</dbReference>
<dbReference type="EMBL" id="ADMH02000750">
    <property type="protein sequence ID" value="ETN65177.1"/>
    <property type="molecule type" value="Genomic_DNA"/>
</dbReference>
<protein>
    <submittedName>
        <fullName evidence="11">Che-11</fullName>
    </submittedName>
</protein>
<evidence type="ECO:0000259" key="8">
    <source>
        <dbReference type="Pfam" id="PF23385"/>
    </source>
</evidence>
<evidence type="ECO:0000259" key="9">
    <source>
        <dbReference type="Pfam" id="PF24760"/>
    </source>
</evidence>
<dbReference type="Pfam" id="PF23383">
    <property type="entry name" value="Beta-prop_IFT140_1st"/>
    <property type="match status" value="2"/>
</dbReference>
<feature type="domain" description="IFT140 first beta-propeller" evidence="7">
    <location>
        <begin position="355"/>
        <end position="443"/>
    </location>
</feature>
<dbReference type="GO" id="GO:0030991">
    <property type="term" value="C:intraciliary transport particle A"/>
    <property type="evidence" value="ECO:0007669"/>
    <property type="project" value="TreeGrafter"/>
</dbReference>
<reference evidence="11" key="3">
    <citation type="journal article" date="2013" name="Nucleic Acids Res.">
        <title>The genome of Anopheles darlingi, the main neotropical malaria vector.</title>
        <authorList>
            <person name="Marinotti O."/>
            <person name="Cerqueira G.C."/>
            <person name="de Almeida L.G."/>
            <person name="Ferro M.I."/>
            <person name="Loreto E.L."/>
            <person name="Zaha A."/>
            <person name="Teixeira S.M."/>
            <person name="Wespiser A.R."/>
            <person name="Almeida E Silva A."/>
            <person name="Schlindwein A.D."/>
            <person name="Pacheco A.C."/>
            <person name="Silva A.L."/>
            <person name="Graveley B.R."/>
            <person name="Walenz B.P."/>
            <person name="Lima Bde A."/>
            <person name="Ribeiro C.A."/>
            <person name="Nunes-Silva C.G."/>
            <person name="de Carvalho C.R."/>
            <person name="Soares C.M."/>
            <person name="de Menezes C.B."/>
            <person name="Matiolli C."/>
            <person name="Caffrey D."/>
            <person name="Araujo D.A."/>
            <person name="de Oliveira D.M."/>
            <person name="Golenbock D."/>
            <person name="Grisard E.C."/>
            <person name="Fantinatti-Garboggini F."/>
            <person name="de Carvalho F.M."/>
            <person name="Barcellos F.G."/>
            <person name="Prosdocimi F."/>
            <person name="May G."/>
            <person name="Azevedo Junior G.M."/>
            <person name="Guimaraes G.M."/>
            <person name="Goldman G.H."/>
            <person name="Padilha I.Q."/>
            <person name="Batista Jda S."/>
            <person name="Ferro J.A."/>
            <person name="Ribeiro J.M."/>
            <person name="Fietto J.L."/>
            <person name="Dabbas K.M."/>
            <person name="Cerdeira L."/>
            <person name="Agnez-Lima L.F."/>
            <person name="Brocchi M."/>
            <person name="de Carvalho M.O."/>
            <person name="Teixeira Mde M."/>
            <person name="Diniz Maia Mde M."/>
            <person name="Goldman M.H."/>
            <person name="Cruz Schneider M.P."/>
            <person name="Felipe M.S."/>
            <person name="Hungria M."/>
            <person name="Nicolas M.F."/>
            <person name="Pereira M."/>
            <person name="Montes M.A."/>
            <person name="Cantao M.E."/>
            <person name="Vincentz M."/>
            <person name="Rafael M.S."/>
            <person name="Silverman N."/>
            <person name="Stoco P.H."/>
            <person name="Souza R.C."/>
            <person name="Vicentini R."/>
            <person name="Gazzinelli R.T."/>
            <person name="Neves Rde O."/>
            <person name="Silva R."/>
            <person name="Astolfi-Filho S."/>
            <person name="Maciel T.E."/>
            <person name="Urmenyi T.P."/>
            <person name="Tadei W.P."/>
            <person name="Camargo E.P."/>
            <person name="de Vasconcelos A.T."/>
        </authorList>
    </citation>
    <scope>NUCLEOTIDE SEQUENCE</scope>
</reference>
<feature type="domain" description="IFT140 second beta-propeller" evidence="8">
    <location>
        <begin position="562"/>
        <end position="774"/>
    </location>
</feature>
<name>W5JLC0_ANODA</name>
<dbReference type="FunFam" id="1.25.40.470:FF:000018">
    <property type="entry name" value="Reduced mechanoreceptor potential A"/>
    <property type="match status" value="1"/>
</dbReference>
<dbReference type="Pfam" id="PF24762">
    <property type="entry name" value="TPR_IF140-IFT172"/>
    <property type="match status" value="1"/>
</dbReference>
<evidence type="ECO:0000259" key="7">
    <source>
        <dbReference type="Pfam" id="PF23383"/>
    </source>
</evidence>
<keyword evidence="2" id="KW-0853">WD repeat</keyword>
<gene>
    <name evidence="11" type="ORF">AND_003061</name>
</gene>
<feature type="domain" description="IFT140 first beta-propeller" evidence="7">
    <location>
        <begin position="3"/>
        <end position="324"/>
    </location>
</feature>
<evidence type="ECO:0000256" key="1">
    <source>
        <dbReference type="ARBA" id="ARBA00004138"/>
    </source>
</evidence>
<dbReference type="OMA" id="YAQFMES"/>
<dbReference type="eggNOG" id="KOG3617">
    <property type="taxonomic scope" value="Eukaryota"/>
</dbReference>
<dbReference type="PANTHER" id="PTHR15722:SF7">
    <property type="entry name" value="INTRAFLAGELLAR TRANSPORT PROTEIN 140 HOMOLOG"/>
    <property type="match status" value="1"/>
</dbReference>
<evidence type="ECO:0000256" key="6">
    <source>
        <dbReference type="SAM" id="MobiDB-lite"/>
    </source>
</evidence>
<feature type="region of interest" description="Disordered" evidence="6">
    <location>
        <begin position="708"/>
        <end position="745"/>
    </location>
</feature>
<dbReference type="HOGENOM" id="CLU_001853_1_0_1"/>
<keyword evidence="3" id="KW-0677">Repeat</keyword>
<dbReference type="InterPro" id="IPR019734">
    <property type="entry name" value="TPR_rpt"/>
</dbReference>
<dbReference type="SMART" id="SM00028">
    <property type="entry name" value="TPR"/>
    <property type="match status" value="4"/>
</dbReference>
<evidence type="ECO:0000313" key="11">
    <source>
        <dbReference type="EMBL" id="ETN65177.1"/>
    </source>
</evidence>
<dbReference type="GO" id="GO:0005930">
    <property type="term" value="C:axoneme"/>
    <property type="evidence" value="ECO:0007669"/>
    <property type="project" value="TreeGrafter"/>
</dbReference>
<dbReference type="InterPro" id="IPR036322">
    <property type="entry name" value="WD40_repeat_dom_sf"/>
</dbReference>
<dbReference type="InterPro" id="IPR056155">
    <property type="entry name" value="Beta-prop_IFT140_2nd"/>
</dbReference>
<feature type="domain" description="IF140/IFT172/WDR19 TPR" evidence="10">
    <location>
        <begin position="879"/>
        <end position="1365"/>
    </location>
</feature>
<evidence type="ECO:0000256" key="3">
    <source>
        <dbReference type="ARBA" id="ARBA00022737"/>
    </source>
</evidence>
<dbReference type="Pfam" id="PF23385">
    <property type="entry name" value="Beta-prop_IFT140_2nd"/>
    <property type="match status" value="1"/>
</dbReference>
<feature type="domain" description="IF140 C-terminal TPR" evidence="9">
    <location>
        <begin position="1374"/>
        <end position="1509"/>
    </location>
</feature>
<dbReference type="Gene3D" id="1.25.40.470">
    <property type="match status" value="2"/>
</dbReference>
<feature type="compositionally biased region" description="Low complexity" evidence="6">
    <location>
        <begin position="723"/>
        <end position="742"/>
    </location>
</feature>
<dbReference type="STRING" id="43151.W5JLC0"/>
<evidence type="ECO:0000256" key="4">
    <source>
        <dbReference type="ARBA" id="ARBA00023069"/>
    </source>
</evidence>
<dbReference type="EnsemblMetazoa" id="ADAC003061-RA">
    <property type="protein sequence ID" value="ADAC003061-PA"/>
    <property type="gene ID" value="ADAC003061"/>
</dbReference>
<evidence type="ECO:0000313" key="12">
    <source>
        <dbReference type="EnsemblMetazoa" id="ADAC003061-PA"/>
    </source>
</evidence>
<dbReference type="Pfam" id="PF24760">
    <property type="entry name" value="TPR_IF140_C"/>
    <property type="match status" value="1"/>
</dbReference>
<dbReference type="InterPro" id="IPR056156">
    <property type="entry name" value="TPR_IF140_C"/>
</dbReference>
<evidence type="ECO:0000256" key="5">
    <source>
        <dbReference type="ARBA" id="ARBA00023273"/>
    </source>
</evidence>
<dbReference type="InterPro" id="IPR015943">
    <property type="entry name" value="WD40/YVTN_repeat-like_dom_sf"/>
</dbReference>
<dbReference type="VEuPathDB" id="VectorBase:ADAR2_008306"/>
<keyword evidence="4" id="KW-0969">Cilium</keyword>
<comment type="subcellular location">
    <subcellularLocation>
        <location evidence="1">Cell projection</location>
        <location evidence="1">Cilium</location>
    </subcellularLocation>
</comment>
<organism evidence="11">
    <name type="scientific">Anopheles darlingi</name>
    <name type="common">Mosquito</name>
    <dbReference type="NCBI Taxonomy" id="43151"/>
    <lineage>
        <taxon>Eukaryota</taxon>
        <taxon>Metazoa</taxon>
        <taxon>Ecdysozoa</taxon>
        <taxon>Arthropoda</taxon>
        <taxon>Hexapoda</taxon>
        <taxon>Insecta</taxon>
        <taxon>Pterygota</taxon>
        <taxon>Neoptera</taxon>
        <taxon>Endopterygota</taxon>
        <taxon>Diptera</taxon>
        <taxon>Nematocera</taxon>
        <taxon>Culicoidea</taxon>
        <taxon>Culicidae</taxon>
        <taxon>Anophelinae</taxon>
        <taxon>Anopheles</taxon>
    </lineage>
</organism>
<evidence type="ECO:0000256" key="2">
    <source>
        <dbReference type="ARBA" id="ARBA00022574"/>
    </source>
</evidence>
<reference evidence="11 13" key="1">
    <citation type="journal article" date="2010" name="BMC Genomics">
        <title>Combination of measures distinguishes pre-miRNAs from other stem-loops in the genome of the newly sequenced Anopheles darlingi.</title>
        <authorList>
            <person name="Mendes N.D."/>
            <person name="Freitas A.T."/>
            <person name="Vasconcelos A.T."/>
            <person name="Sagot M.F."/>
        </authorList>
    </citation>
    <scope>NUCLEOTIDE SEQUENCE</scope>
</reference>
<evidence type="ECO:0000259" key="10">
    <source>
        <dbReference type="Pfam" id="PF24762"/>
    </source>
</evidence>
<reference evidence="12" key="4">
    <citation type="submission" date="2015-06" db="UniProtKB">
        <authorList>
            <consortium name="EnsemblMetazoa"/>
        </authorList>
    </citation>
    <scope>IDENTIFICATION</scope>
</reference>
<keyword evidence="13" id="KW-1185">Reference proteome</keyword>
<dbReference type="FunCoup" id="W5JLC0">
    <property type="interactions" value="562"/>
</dbReference>
<dbReference type="InterPro" id="IPR056154">
    <property type="entry name" value="Beta-prop_IFT140_1st"/>
</dbReference>